<dbReference type="GO" id="GO:0000287">
    <property type="term" value="F:magnesium ion binding"/>
    <property type="evidence" value="ECO:0007669"/>
    <property type="project" value="TreeGrafter"/>
</dbReference>
<keyword evidence="9" id="KW-0718">Serine biosynthesis</keyword>
<comment type="catalytic activity">
    <reaction evidence="11">
        <text>O-phospho-D-serine + H2O = D-serine + phosphate</text>
        <dbReference type="Rhea" id="RHEA:24873"/>
        <dbReference type="ChEBI" id="CHEBI:15377"/>
        <dbReference type="ChEBI" id="CHEBI:35247"/>
        <dbReference type="ChEBI" id="CHEBI:43474"/>
        <dbReference type="ChEBI" id="CHEBI:58680"/>
        <dbReference type="EC" id="3.1.3.3"/>
    </reaction>
</comment>
<dbReference type="STRING" id="224999.GCA_001485475_00743"/>
<dbReference type="AlphaFoldDB" id="A0A0U9HLN1"/>
<evidence type="ECO:0000256" key="2">
    <source>
        <dbReference type="ARBA" id="ARBA00005135"/>
    </source>
</evidence>
<dbReference type="SUPFAM" id="SSF56784">
    <property type="entry name" value="HAD-like"/>
    <property type="match status" value="1"/>
</dbReference>
<evidence type="ECO:0000256" key="3">
    <source>
        <dbReference type="ARBA" id="ARBA00009184"/>
    </source>
</evidence>
<evidence type="ECO:0000313" key="13">
    <source>
        <dbReference type="Proteomes" id="UP000062160"/>
    </source>
</evidence>
<comment type="catalytic activity">
    <reaction evidence="10">
        <text>O-phospho-L-serine + H2O = L-serine + phosphate</text>
        <dbReference type="Rhea" id="RHEA:21208"/>
        <dbReference type="ChEBI" id="CHEBI:15377"/>
        <dbReference type="ChEBI" id="CHEBI:33384"/>
        <dbReference type="ChEBI" id="CHEBI:43474"/>
        <dbReference type="ChEBI" id="CHEBI:57524"/>
        <dbReference type="EC" id="3.1.3.3"/>
    </reaction>
</comment>
<dbReference type="RefSeq" id="WP_059031840.1">
    <property type="nucleotide sequence ID" value="NZ_BSDN01000003.1"/>
</dbReference>
<dbReference type="InterPro" id="IPR023214">
    <property type="entry name" value="HAD_sf"/>
</dbReference>
<dbReference type="GO" id="GO:0005737">
    <property type="term" value="C:cytoplasm"/>
    <property type="evidence" value="ECO:0007669"/>
    <property type="project" value="TreeGrafter"/>
</dbReference>
<keyword evidence="7 12" id="KW-0378">Hydrolase</keyword>
<organism evidence="12">
    <name type="scientific">Tepidanaerobacter syntrophicus</name>
    <dbReference type="NCBI Taxonomy" id="224999"/>
    <lineage>
        <taxon>Bacteria</taxon>
        <taxon>Bacillati</taxon>
        <taxon>Bacillota</taxon>
        <taxon>Clostridia</taxon>
        <taxon>Thermosediminibacterales</taxon>
        <taxon>Tepidanaerobacteraceae</taxon>
        <taxon>Tepidanaerobacter</taxon>
    </lineage>
</organism>
<dbReference type="InterPro" id="IPR006385">
    <property type="entry name" value="HAD_hydro_SerB1"/>
</dbReference>
<keyword evidence="5" id="KW-0028">Amino-acid biosynthesis</keyword>
<evidence type="ECO:0000256" key="5">
    <source>
        <dbReference type="ARBA" id="ARBA00022605"/>
    </source>
</evidence>
<dbReference type="EC" id="3.1.3.3" evidence="4"/>
<dbReference type="Proteomes" id="UP000062160">
    <property type="component" value="Unassembled WGS sequence"/>
</dbReference>
<dbReference type="EMBL" id="DF977000">
    <property type="protein sequence ID" value="GAQ24737.1"/>
    <property type="molecule type" value="Genomic_DNA"/>
</dbReference>
<dbReference type="PANTHER" id="PTHR43344:SF2">
    <property type="entry name" value="PHOSPHOSERINE PHOSPHATASE"/>
    <property type="match status" value="1"/>
</dbReference>
<evidence type="ECO:0000256" key="7">
    <source>
        <dbReference type="ARBA" id="ARBA00022801"/>
    </source>
</evidence>
<dbReference type="InterPro" id="IPR050582">
    <property type="entry name" value="HAD-like_SerB"/>
</dbReference>
<dbReference type="InterPro" id="IPR036412">
    <property type="entry name" value="HAD-like_sf"/>
</dbReference>
<comment type="cofactor">
    <cofactor evidence="1">
        <name>Mg(2+)</name>
        <dbReference type="ChEBI" id="CHEBI:18420"/>
    </cofactor>
</comment>
<evidence type="ECO:0000256" key="1">
    <source>
        <dbReference type="ARBA" id="ARBA00001946"/>
    </source>
</evidence>
<evidence type="ECO:0000313" key="12">
    <source>
        <dbReference type="EMBL" id="GAQ24737.1"/>
    </source>
</evidence>
<evidence type="ECO:0000256" key="8">
    <source>
        <dbReference type="ARBA" id="ARBA00022842"/>
    </source>
</evidence>
<dbReference type="OrthoDB" id="9794212at2"/>
<keyword evidence="8" id="KW-0460">Magnesium</keyword>
<evidence type="ECO:0000256" key="4">
    <source>
        <dbReference type="ARBA" id="ARBA00012640"/>
    </source>
</evidence>
<dbReference type="GO" id="GO:0006564">
    <property type="term" value="P:L-serine biosynthetic process"/>
    <property type="evidence" value="ECO:0007669"/>
    <property type="project" value="UniProtKB-KW"/>
</dbReference>
<dbReference type="NCBIfam" id="TIGR01490">
    <property type="entry name" value="HAD-SF-IB-hyp1"/>
    <property type="match status" value="1"/>
</dbReference>
<keyword evidence="6" id="KW-0479">Metal-binding</keyword>
<evidence type="ECO:0000256" key="6">
    <source>
        <dbReference type="ARBA" id="ARBA00022723"/>
    </source>
</evidence>
<comment type="similarity">
    <text evidence="3">Belongs to the HAD-like hydrolase superfamily. SerB family.</text>
</comment>
<keyword evidence="13" id="KW-1185">Reference proteome</keyword>
<accession>A0A0U9HLN1</accession>
<protein>
    <recommendedName>
        <fullName evidence="4">phosphoserine phosphatase</fullName>
        <ecNumber evidence="4">3.1.3.3</ecNumber>
    </recommendedName>
</protein>
<dbReference type="GO" id="GO:0036424">
    <property type="term" value="F:L-phosphoserine phosphatase activity"/>
    <property type="evidence" value="ECO:0007669"/>
    <property type="project" value="TreeGrafter"/>
</dbReference>
<dbReference type="PANTHER" id="PTHR43344">
    <property type="entry name" value="PHOSPHOSERINE PHOSPHATASE"/>
    <property type="match status" value="1"/>
</dbReference>
<reference evidence="12" key="1">
    <citation type="journal article" date="2016" name="Genome Announc.">
        <title>Draft Genome Sequence of the Syntrophic Lactate-Degrading Bacterium Tepidanaerobacter syntrophicus JLT.</title>
        <authorList>
            <person name="Matsuura N."/>
            <person name="Ohashi A."/>
            <person name="Tourlousse D.M."/>
            <person name="Sekiguchi Y."/>
        </authorList>
    </citation>
    <scope>NUCLEOTIDE SEQUENCE [LARGE SCALE GENOMIC DNA]</scope>
    <source>
        <strain evidence="12">JL</strain>
    </source>
</reference>
<dbReference type="Gene3D" id="3.40.50.1000">
    <property type="entry name" value="HAD superfamily/HAD-like"/>
    <property type="match status" value="1"/>
</dbReference>
<evidence type="ECO:0000256" key="11">
    <source>
        <dbReference type="ARBA" id="ARBA00048523"/>
    </source>
</evidence>
<dbReference type="NCBIfam" id="TIGR01488">
    <property type="entry name" value="HAD-SF-IB"/>
    <property type="match status" value="1"/>
</dbReference>
<evidence type="ECO:0000256" key="10">
    <source>
        <dbReference type="ARBA" id="ARBA00048138"/>
    </source>
</evidence>
<evidence type="ECO:0000256" key="9">
    <source>
        <dbReference type="ARBA" id="ARBA00023299"/>
    </source>
</evidence>
<dbReference type="Gene3D" id="1.20.1440.100">
    <property type="entry name" value="SG protein - dephosphorylation function"/>
    <property type="match status" value="1"/>
</dbReference>
<dbReference type="Pfam" id="PF12710">
    <property type="entry name" value="HAD"/>
    <property type="match status" value="1"/>
</dbReference>
<gene>
    <name evidence="12" type="ORF">TSYNT_6116</name>
</gene>
<comment type="pathway">
    <text evidence="2">Amino-acid biosynthesis; L-serine biosynthesis; L-serine from 3-phospho-D-glycerate: step 3/3.</text>
</comment>
<sequence>MANTAAFFDIDGTLFRNSLMIEHFKKLIKYEVIDPRVWHGRLKDYYSEWEKRYGDFNDYMDELVKIYVKELRGINKSYIEFVASQVINMNWDKVYRYTRSRINWHRQEGHMIFFISGAPDFLVEKMAEKYKVTAYKATQYIVDENNNFTGEVLSMWDSENKQRSINQLVCSYQVDLDKSFAYGDTTGDLSMLKIVGNPVAVNPVKKLLQAIKKDEDLSKKAKIIIERKDVIYRTTPEVEILDI</sequence>
<proteinExistence type="inferred from homology"/>
<name>A0A0U9HLN1_9FIRM</name>